<name>A0A4R4U0F6_9ACTN</name>
<dbReference type="InterPro" id="IPR013517">
    <property type="entry name" value="FG-GAP"/>
</dbReference>
<protein>
    <recommendedName>
        <fullName evidence="7">VCBS repeat-containing protein</fullName>
    </recommendedName>
</protein>
<dbReference type="PROSITE" id="PS51257">
    <property type="entry name" value="PROKAR_LIPOPROTEIN"/>
    <property type="match status" value="1"/>
</dbReference>
<dbReference type="Proteomes" id="UP000295258">
    <property type="component" value="Unassembled WGS sequence"/>
</dbReference>
<dbReference type="SMART" id="SM00191">
    <property type="entry name" value="Int_alpha"/>
    <property type="match status" value="4"/>
</dbReference>
<evidence type="ECO:0000256" key="3">
    <source>
        <dbReference type="ARBA" id="ARBA00023180"/>
    </source>
</evidence>
<evidence type="ECO:0000256" key="2">
    <source>
        <dbReference type="ARBA" id="ARBA00022737"/>
    </source>
</evidence>
<dbReference type="InterPro" id="IPR028994">
    <property type="entry name" value="Integrin_alpha_N"/>
</dbReference>
<feature type="compositionally biased region" description="Basic and acidic residues" evidence="4">
    <location>
        <begin position="43"/>
        <end position="55"/>
    </location>
</feature>
<comment type="caution">
    <text evidence="5">The sequence shown here is derived from an EMBL/GenBank/DDBJ whole genome shotgun (WGS) entry which is preliminary data.</text>
</comment>
<dbReference type="AlphaFoldDB" id="A0A4R4U0F6"/>
<accession>A0A4R4U0F6</accession>
<feature type="region of interest" description="Disordered" evidence="4">
    <location>
        <begin position="230"/>
        <end position="250"/>
    </location>
</feature>
<dbReference type="PANTHER" id="PTHR36220">
    <property type="entry name" value="UNNAMED PRODUCT"/>
    <property type="match status" value="1"/>
</dbReference>
<dbReference type="EMBL" id="SMKO01000415">
    <property type="protein sequence ID" value="TDC81924.1"/>
    <property type="molecule type" value="Genomic_DNA"/>
</dbReference>
<evidence type="ECO:0008006" key="7">
    <source>
        <dbReference type="Google" id="ProtNLM"/>
    </source>
</evidence>
<evidence type="ECO:0000256" key="1">
    <source>
        <dbReference type="ARBA" id="ARBA00022729"/>
    </source>
</evidence>
<evidence type="ECO:0000313" key="5">
    <source>
        <dbReference type="EMBL" id="TDC81924.1"/>
    </source>
</evidence>
<keyword evidence="6" id="KW-1185">Reference proteome</keyword>
<dbReference type="Pfam" id="PF14312">
    <property type="entry name" value="FG-GAP_2"/>
    <property type="match status" value="1"/>
</dbReference>
<sequence length="352" mass="35351">MLRRHIPTVITLVLAISACEPDINPTASQESPNRPAASSPAKDCSKATARDFDGDGKDDVAVGNRMIIGGQVSILSADRLVPVTIPDEAADGIGAAVALTRVNADRCADLVVGAPYTDVDGKGTAGAVYVLYGGNAEPVKKIVSPRPQAGARFGSAVAAYGQTIAVGAPQEKENGSPSAGAVYVTGDGAPPRRITQDTEGVPGNSEPFDGFGAAVAVGPLHDGRMGLLAGAPGERDDGGGRQRKARTGSRDGAVTVIPDVRASEIEAVKHDGGDGCTFGEAVVYVPGGRWAATQPRCGKVQFFHDAGLAGSTTCGACAGGTGGGTAAVAAAPDGRVAVAWGCLLYPSYAADD</sequence>
<organism evidence="5 6">
    <name type="scientific">Nonomuraea deserti</name>
    <dbReference type="NCBI Taxonomy" id="1848322"/>
    <lineage>
        <taxon>Bacteria</taxon>
        <taxon>Bacillati</taxon>
        <taxon>Actinomycetota</taxon>
        <taxon>Actinomycetes</taxon>
        <taxon>Streptosporangiales</taxon>
        <taxon>Streptosporangiaceae</taxon>
        <taxon>Nonomuraea</taxon>
    </lineage>
</organism>
<dbReference type="InterPro" id="IPR013519">
    <property type="entry name" value="Int_alpha_beta-p"/>
</dbReference>
<evidence type="ECO:0000313" key="6">
    <source>
        <dbReference type="Proteomes" id="UP000295258"/>
    </source>
</evidence>
<gene>
    <name evidence="5" type="ORF">E1292_50430</name>
</gene>
<feature type="region of interest" description="Disordered" evidence="4">
    <location>
        <begin position="24"/>
        <end position="55"/>
    </location>
</feature>
<dbReference type="Gene3D" id="2.130.10.130">
    <property type="entry name" value="Integrin alpha, N-terminal"/>
    <property type="match status" value="1"/>
</dbReference>
<dbReference type="Pfam" id="PF01839">
    <property type="entry name" value="FG-GAP"/>
    <property type="match status" value="2"/>
</dbReference>
<proteinExistence type="predicted"/>
<evidence type="ECO:0000256" key="4">
    <source>
        <dbReference type="SAM" id="MobiDB-lite"/>
    </source>
</evidence>
<keyword evidence="3" id="KW-0325">Glycoprotein</keyword>
<keyword evidence="1" id="KW-0732">Signal</keyword>
<dbReference type="PANTHER" id="PTHR36220:SF1">
    <property type="entry name" value="GAMMA TUBULIN COMPLEX COMPONENT C-TERMINAL DOMAIN-CONTAINING PROTEIN"/>
    <property type="match status" value="1"/>
</dbReference>
<dbReference type="SUPFAM" id="SSF69318">
    <property type="entry name" value="Integrin alpha N-terminal domain"/>
    <property type="match status" value="1"/>
</dbReference>
<reference evidence="5 6" key="1">
    <citation type="submission" date="2019-03" db="EMBL/GenBank/DDBJ databases">
        <title>Draft genome sequences of novel Actinobacteria.</title>
        <authorList>
            <person name="Sahin N."/>
            <person name="Ay H."/>
            <person name="Saygin H."/>
        </authorList>
    </citation>
    <scope>NUCLEOTIDE SEQUENCE [LARGE SCALE GENOMIC DNA]</scope>
    <source>
        <strain evidence="5 6">KC310</strain>
    </source>
</reference>
<keyword evidence="2" id="KW-0677">Repeat</keyword>